<feature type="domain" description="Solute-binding protein family 3/N-terminal" evidence="4">
    <location>
        <begin position="67"/>
        <end position="288"/>
    </location>
</feature>
<dbReference type="PANTHER" id="PTHR35936">
    <property type="entry name" value="MEMBRANE-BOUND LYTIC MUREIN TRANSGLYCOSYLASE F"/>
    <property type="match status" value="1"/>
</dbReference>
<keyword evidence="1" id="KW-0732">Signal</keyword>
<keyword evidence="6" id="KW-1185">Reference proteome</keyword>
<dbReference type="AlphaFoldDB" id="A0A1W6YSB1"/>
<sequence>MNDHTSARTPAAGRKSGHTNLVLGPSTRTAARRRAFITALMAAPALLMALPAQAADNSLNDLRQRGVVRVANTQTSPPWSFLGQDNAPAGYDVAVAREMFRRIGIPKVEFVADKFKNFIEGINTGKYDVVVNSLAKTPDREKVVDFTVPYAVQDFRIWVNEKNQDIRDAATLKGHSVGVSAGTSNELWARRNLPDSEIRTYEGGGFLYNDLVSGRLDSVIDSYVHGNSVRTVNKLPVKPVGEPLVYSLGAAIVPKGAAALREAMDKALTDMRADGTLERFGHEYVGTDYDMVGNMNKATKAW</sequence>
<feature type="transmembrane region" description="Helical" evidence="3">
    <location>
        <begin position="35"/>
        <end position="55"/>
    </location>
</feature>
<dbReference type="PANTHER" id="PTHR35936:SF17">
    <property type="entry name" value="ARGININE-BINDING EXTRACELLULAR PROTEIN ARTP"/>
    <property type="match status" value="1"/>
</dbReference>
<dbReference type="SUPFAM" id="SSF53850">
    <property type="entry name" value="Periplasmic binding protein-like II"/>
    <property type="match status" value="1"/>
</dbReference>
<accession>A0A1W6YSB1</accession>
<dbReference type="InterPro" id="IPR001638">
    <property type="entry name" value="Solute-binding_3/MltF_N"/>
</dbReference>
<evidence type="ECO:0000256" key="3">
    <source>
        <dbReference type="SAM" id="Phobius"/>
    </source>
</evidence>
<keyword evidence="3" id="KW-0472">Membrane</keyword>
<evidence type="ECO:0000259" key="4">
    <source>
        <dbReference type="SMART" id="SM00062"/>
    </source>
</evidence>
<keyword evidence="3" id="KW-1133">Transmembrane helix</keyword>
<reference evidence="5 6" key="1">
    <citation type="submission" date="2017-05" db="EMBL/GenBank/DDBJ databases">
        <title>Complete and WGS of Bordetella genogroups.</title>
        <authorList>
            <person name="Spilker T."/>
            <person name="LiPuma J."/>
        </authorList>
    </citation>
    <scope>NUCLEOTIDE SEQUENCE [LARGE SCALE GENOMIC DNA]</scope>
    <source>
        <strain evidence="5 6">AU19157</strain>
    </source>
</reference>
<gene>
    <name evidence="5" type="ORF">CAL12_26315</name>
</gene>
<evidence type="ECO:0000256" key="2">
    <source>
        <dbReference type="SAM" id="MobiDB-lite"/>
    </source>
</evidence>
<dbReference type="OrthoDB" id="368476at2"/>
<dbReference type="KEGG" id="bgv:CAL12_26315"/>
<dbReference type="STRING" id="1416806.CAL12_26315"/>
<dbReference type="SMART" id="SM00062">
    <property type="entry name" value="PBPb"/>
    <property type="match status" value="1"/>
</dbReference>
<evidence type="ECO:0000256" key="1">
    <source>
        <dbReference type="ARBA" id="ARBA00022729"/>
    </source>
</evidence>
<dbReference type="Pfam" id="PF00497">
    <property type="entry name" value="SBP_bac_3"/>
    <property type="match status" value="1"/>
</dbReference>
<dbReference type="Proteomes" id="UP000194151">
    <property type="component" value="Chromosome"/>
</dbReference>
<keyword evidence="3" id="KW-0812">Transmembrane</keyword>
<organism evidence="5 6">
    <name type="scientific">Bordetella genomosp. 8</name>
    <dbReference type="NCBI Taxonomy" id="1416806"/>
    <lineage>
        <taxon>Bacteria</taxon>
        <taxon>Pseudomonadati</taxon>
        <taxon>Pseudomonadota</taxon>
        <taxon>Betaproteobacteria</taxon>
        <taxon>Burkholderiales</taxon>
        <taxon>Alcaligenaceae</taxon>
        <taxon>Bordetella</taxon>
    </lineage>
</organism>
<feature type="region of interest" description="Disordered" evidence="2">
    <location>
        <begin position="1"/>
        <end position="25"/>
    </location>
</feature>
<name>A0A1W6YSB1_9BORD</name>
<dbReference type="Gene3D" id="3.40.190.10">
    <property type="entry name" value="Periplasmic binding protein-like II"/>
    <property type="match status" value="2"/>
</dbReference>
<evidence type="ECO:0000313" key="6">
    <source>
        <dbReference type="Proteomes" id="UP000194151"/>
    </source>
</evidence>
<evidence type="ECO:0000313" key="5">
    <source>
        <dbReference type="EMBL" id="ARP83982.1"/>
    </source>
</evidence>
<dbReference type="RefSeq" id="WP_086067303.1">
    <property type="nucleotide sequence ID" value="NZ_CP021108.1"/>
</dbReference>
<dbReference type="EMBL" id="CP021108">
    <property type="protein sequence ID" value="ARP83982.1"/>
    <property type="molecule type" value="Genomic_DNA"/>
</dbReference>
<proteinExistence type="predicted"/>
<protein>
    <recommendedName>
        <fullName evidence="4">Solute-binding protein family 3/N-terminal domain-containing protein</fullName>
    </recommendedName>
</protein>